<protein>
    <submittedName>
        <fullName evidence="6">Metallophosphoesterase</fullName>
    </submittedName>
</protein>
<accession>A0ABT7EU60</accession>
<keyword evidence="3" id="KW-0408">Iron</keyword>
<dbReference type="PANTHER" id="PTHR42988:SF2">
    <property type="entry name" value="CYCLIC NUCLEOTIDE PHOSPHODIESTERASE CBUA0032-RELATED"/>
    <property type="match status" value="1"/>
</dbReference>
<keyword evidence="1" id="KW-0479">Metal-binding</keyword>
<evidence type="ECO:0000256" key="3">
    <source>
        <dbReference type="ARBA" id="ARBA00023004"/>
    </source>
</evidence>
<comment type="similarity">
    <text evidence="4">Belongs to the cyclic nucleotide phosphodiesterase class-III family.</text>
</comment>
<dbReference type="SUPFAM" id="SSF56300">
    <property type="entry name" value="Metallo-dependent phosphatases"/>
    <property type="match status" value="1"/>
</dbReference>
<evidence type="ECO:0000313" key="6">
    <source>
        <dbReference type="EMBL" id="MDK2598548.1"/>
    </source>
</evidence>
<keyword evidence="2" id="KW-0378">Hydrolase</keyword>
<keyword evidence="7" id="KW-1185">Reference proteome</keyword>
<dbReference type="InterPro" id="IPR004843">
    <property type="entry name" value="Calcineurin-like_PHP"/>
</dbReference>
<evidence type="ECO:0000256" key="4">
    <source>
        <dbReference type="ARBA" id="ARBA00025742"/>
    </source>
</evidence>
<dbReference type="EMBL" id="JASJUT010000019">
    <property type="protein sequence ID" value="MDK2598548.1"/>
    <property type="molecule type" value="Genomic_DNA"/>
</dbReference>
<dbReference type="InterPro" id="IPR029052">
    <property type="entry name" value="Metallo-depent_PP-like"/>
</dbReference>
<evidence type="ECO:0000259" key="5">
    <source>
        <dbReference type="Pfam" id="PF00149"/>
    </source>
</evidence>
<organism evidence="6 7">
    <name type="scientific">Pseudoalteromonas obscura</name>
    <dbReference type="NCBI Taxonomy" id="3048491"/>
    <lineage>
        <taxon>Bacteria</taxon>
        <taxon>Pseudomonadati</taxon>
        <taxon>Pseudomonadota</taxon>
        <taxon>Gammaproteobacteria</taxon>
        <taxon>Alteromonadales</taxon>
        <taxon>Pseudoalteromonadaceae</taxon>
        <taxon>Pseudoalteromonas</taxon>
    </lineage>
</organism>
<dbReference type="PANTHER" id="PTHR42988">
    <property type="entry name" value="PHOSPHOHYDROLASE"/>
    <property type="match status" value="1"/>
</dbReference>
<dbReference type="Gene3D" id="3.60.21.10">
    <property type="match status" value="1"/>
</dbReference>
<gene>
    <name evidence="6" type="ORF">QNM18_26175</name>
</gene>
<sequence length="254" mass="29027">MAWFKDTYLFNQAQLKLAHITDTHLFENTNGEYFAVNTATHFKRVLANLAQANLDAVVFGGDLTQDHTFASYELFATLVAESTLNCPIFWLPGNHDDLDYLHEISQGQIVAAKKIHFEHGQVLLLNSKGPTPAGWVAKEHLQEIEEHCCKPSIVFCHHNPLPIEGYLDKHMLENGPQLLNCLVDLQCVEALFHGHVHHDYEFRFRDLSVYATPATSVQFKKQTRDWQQENLGAGYRLINWTEAALDTEVKWLTK</sequence>
<proteinExistence type="inferred from homology"/>
<name>A0ABT7EU60_9GAMM</name>
<reference evidence="6 7" key="1">
    <citation type="submission" date="2023-05" db="EMBL/GenBank/DDBJ databases">
        <title>Pseudoalteromonas ardens sp. nov., Pseudoalteromonas obscura sp. nov., and Pseudoalteromonas umbrosa sp. nov., isolated from the coral Montipora capitata.</title>
        <authorList>
            <person name="Thomas E.M."/>
            <person name="Smith E.M."/>
            <person name="Papke E."/>
            <person name="Shlafstein M.D."/>
            <person name="Oline D.K."/>
            <person name="Videau P."/>
            <person name="Saw J.H."/>
            <person name="Strangman W.K."/>
            <person name="Ushijima B."/>
        </authorList>
    </citation>
    <scope>NUCLEOTIDE SEQUENCE [LARGE SCALE GENOMIC DNA]</scope>
    <source>
        <strain evidence="6 7">P94</strain>
    </source>
</reference>
<comment type="caution">
    <text evidence="6">The sequence shown here is derived from an EMBL/GenBank/DDBJ whole genome shotgun (WGS) entry which is preliminary data.</text>
</comment>
<dbReference type="InterPro" id="IPR050884">
    <property type="entry name" value="CNP_phosphodiesterase-III"/>
</dbReference>
<feature type="domain" description="Calcineurin-like phosphoesterase" evidence="5">
    <location>
        <begin position="16"/>
        <end position="198"/>
    </location>
</feature>
<dbReference type="Pfam" id="PF00149">
    <property type="entry name" value="Metallophos"/>
    <property type="match status" value="1"/>
</dbReference>
<evidence type="ECO:0000313" key="7">
    <source>
        <dbReference type="Proteomes" id="UP001231915"/>
    </source>
</evidence>
<evidence type="ECO:0000256" key="1">
    <source>
        <dbReference type="ARBA" id="ARBA00022723"/>
    </source>
</evidence>
<dbReference type="Proteomes" id="UP001231915">
    <property type="component" value="Unassembled WGS sequence"/>
</dbReference>
<evidence type="ECO:0000256" key="2">
    <source>
        <dbReference type="ARBA" id="ARBA00022801"/>
    </source>
</evidence>
<dbReference type="RefSeq" id="WP_284138853.1">
    <property type="nucleotide sequence ID" value="NZ_JASJUT010000019.1"/>
</dbReference>